<dbReference type="PROSITE" id="PS00039">
    <property type="entry name" value="DEAD_ATP_HELICASE"/>
    <property type="match status" value="1"/>
</dbReference>
<evidence type="ECO:0000256" key="4">
    <source>
        <dbReference type="ARBA" id="ARBA00022840"/>
    </source>
</evidence>
<dbReference type="GO" id="GO:0003676">
    <property type="term" value="F:nucleic acid binding"/>
    <property type="evidence" value="ECO:0007669"/>
    <property type="project" value="InterPro"/>
</dbReference>
<evidence type="ECO:0000256" key="7">
    <source>
        <dbReference type="RuleBase" id="RU000492"/>
    </source>
</evidence>
<dbReference type="InterPro" id="IPR014001">
    <property type="entry name" value="Helicase_ATP-bd"/>
</dbReference>
<feature type="domain" description="Helicase C-terminal" evidence="9">
    <location>
        <begin position="233"/>
        <end position="377"/>
    </location>
</feature>
<dbReference type="SMART" id="SM00487">
    <property type="entry name" value="DEXDc"/>
    <property type="match status" value="1"/>
</dbReference>
<dbReference type="Proteomes" id="UP000486602">
    <property type="component" value="Unassembled WGS sequence"/>
</dbReference>
<evidence type="ECO:0000256" key="6">
    <source>
        <dbReference type="PROSITE-ProRule" id="PRU00552"/>
    </source>
</evidence>
<keyword evidence="2 7" id="KW-0378">Hydrolase</keyword>
<evidence type="ECO:0000259" key="10">
    <source>
        <dbReference type="PROSITE" id="PS51195"/>
    </source>
</evidence>
<dbReference type="GO" id="GO:0003724">
    <property type="term" value="F:RNA helicase activity"/>
    <property type="evidence" value="ECO:0007669"/>
    <property type="project" value="InterPro"/>
</dbReference>
<evidence type="ECO:0000256" key="5">
    <source>
        <dbReference type="ARBA" id="ARBA00038437"/>
    </source>
</evidence>
<gene>
    <name evidence="11" type="ORF">G3O08_02190</name>
</gene>
<reference evidence="11 12" key="1">
    <citation type="submission" date="2020-02" db="EMBL/GenBank/DDBJ databases">
        <title>Out from the shadows clarifying the taxonomy of the family Cryomorphaceae and related taxa by utilizing the GTDB taxonomic framework.</title>
        <authorList>
            <person name="Bowman J.P."/>
        </authorList>
    </citation>
    <scope>NUCLEOTIDE SEQUENCE [LARGE SCALE GENOMIC DNA]</scope>
    <source>
        <strain evidence="11 12">QSSC 1-22</strain>
    </source>
</reference>
<dbReference type="PROSITE" id="PS51192">
    <property type="entry name" value="HELICASE_ATP_BIND_1"/>
    <property type="match status" value="1"/>
</dbReference>
<dbReference type="InterPro" id="IPR011545">
    <property type="entry name" value="DEAD/DEAH_box_helicase_dom"/>
</dbReference>
<comment type="caution">
    <text evidence="11">The sequence shown here is derived from an EMBL/GenBank/DDBJ whole genome shotgun (WGS) entry which is preliminary data.</text>
</comment>
<organism evidence="11 12">
    <name type="scientific">Cryomorpha ignava</name>
    <dbReference type="NCBI Taxonomy" id="101383"/>
    <lineage>
        <taxon>Bacteria</taxon>
        <taxon>Pseudomonadati</taxon>
        <taxon>Bacteroidota</taxon>
        <taxon>Flavobacteriia</taxon>
        <taxon>Flavobacteriales</taxon>
        <taxon>Cryomorphaceae</taxon>
        <taxon>Cryomorpha</taxon>
    </lineage>
</organism>
<dbReference type="GO" id="GO:0005829">
    <property type="term" value="C:cytosol"/>
    <property type="evidence" value="ECO:0007669"/>
    <property type="project" value="TreeGrafter"/>
</dbReference>
<dbReference type="InterPro" id="IPR014014">
    <property type="entry name" value="RNA_helicase_DEAD_Q_motif"/>
</dbReference>
<dbReference type="GO" id="GO:0016787">
    <property type="term" value="F:hydrolase activity"/>
    <property type="evidence" value="ECO:0007669"/>
    <property type="project" value="UniProtKB-KW"/>
</dbReference>
<sequence length="377" mass="42128">MSFKSLGLAPYILKSIANQDYKQPTVIQEKAIPVILQGKDVLGIAPTGSGKTAAYALPIIQSLDGHTTTKNRHINVLVLVPTRELAIQVEEVFRSFSQELPFRFKSMAVHGGVSINPQMMGMQHLNVLVATPGRLLELKESNAVHFSQLSTLVLDEADKMLNLGFKKEMDQIFALLPSKRQNLLFSATLSPEVDAIKGFLLQNPVVVKVEAERVMVELINQLGYFVTAEKKGPLLRHLIKTNDWKQVLVFTSSVYQADLVADKLRNNGIDAQAIHSKRSQGSRTDSLTKFVNGKLRVLVSTDLLSRGIDIAFLPHVINYELPRSPKDFIHRIGRTGRAENPGDAITFVTEEDKHHFKVIQKKMKRAVDMIDSENLEF</sequence>
<dbReference type="PROSITE" id="PS51195">
    <property type="entry name" value="Q_MOTIF"/>
    <property type="match status" value="1"/>
</dbReference>
<dbReference type="AlphaFoldDB" id="A0A7K3WN68"/>
<keyword evidence="4 7" id="KW-0067">ATP-binding</keyword>
<comment type="similarity">
    <text evidence="5 7">Belongs to the DEAD box helicase family.</text>
</comment>
<dbReference type="GO" id="GO:0005524">
    <property type="term" value="F:ATP binding"/>
    <property type="evidence" value="ECO:0007669"/>
    <property type="project" value="UniProtKB-KW"/>
</dbReference>
<protein>
    <submittedName>
        <fullName evidence="11">DEAD/DEAH box helicase</fullName>
    </submittedName>
</protein>
<dbReference type="SMART" id="SM00490">
    <property type="entry name" value="HELICc"/>
    <property type="match status" value="1"/>
</dbReference>
<evidence type="ECO:0000259" key="8">
    <source>
        <dbReference type="PROSITE" id="PS51192"/>
    </source>
</evidence>
<feature type="short sequence motif" description="Q motif" evidence="6">
    <location>
        <begin position="1"/>
        <end position="29"/>
    </location>
</feature>
<evidence type="ECO:0000256" key="3">
    <source>
        <dbReference type="ARBA" id="ARBA00022806"/>
    </source>
</evidence>
<dbReference type="InterPro" id="IPR001650">
    <property type="entry name" value="Helicase_C-like"/>
</dbReference>
<keyword evidence="3 7" id="KW-0347">Helicase</keyword>
<dbReference type="PROSITE" id="PS51194">
    <property type="entry name" value="HELICASE_CTER"/>
    <property type="match status" value="1"/>
</dbReference>
<dbReference type="PANTHER" id="PTHR47959">
    <property type="entry name" value="ATP-DEPENDENT RNA HELICASE RHLE-RELATED"/>
    <property type="match status" value="1"/>
</dbReference>
<evidence type="ECO:0000313" key="11">
    <source>
        <dbReference type="EMBL" id="NEN22312.1"/>
    </source>
</evidence>
<dbReference type="InterPro" id="IPR044742">
    <property type="entry name" value="DEAD/DEAH_RhlB"/>
</dbReference>
<dbReference type="Gene3D" id="3.40.50.300">
    <property type="entry name" value="P-loop containing nucleotide triphosphate hydrolases"/>
    <property type="match status" value="2"/>
</dbReference>
<evidence type="ECO:0000256" key="1">
    <source>
        <dbReference type="ARBA" id="ARBA00022741"/>
    </source>
</evidence>
<dbReference type="Pfam" id="PF00270">
    <property type="entry name" value="DEAD"/>
    <property type="match status" value="1"/>
</dbReference>
<dbReference type="PANTHER" id="PTHR47959:SF13">
    <property type="entry name" value="ATP-DEPENDENT RNA HELICASE RHLE"/>
    <property type="match status" value="1"/>
</dbReference>
<keyword evidence="12" id="KW-1185">Reference proteome</keyword>
<dbReference type="InterPro" id="IPR050079">
    <property type="entry name" value="DEAD_box_RNA_helicase"/>
</dbReference>
<dbReference type="CDD" id="cd18787">
    <property type="entry name" value="SF2_C_DEAD"/>
    <property type="match status" value="1"/>
</dbReference>
<evidence type="ECO:0000259" key="9">
    <source>
        <dbReference type="PROSITE" id="PS51194"/>
    </source>
</evidence>
<feature type="domain" description="Helicase ATP-binding" evidence="8">
    <location>
        <begin position="32"/>
        <end position="207"/>
    </location>
</feature>
<feature type="domain" description="DEAD-box RNA helicase Q" evidence="10">
    <location>
        <begin position="1"/>
        <end position="29"/>
    </location>
</feature>
<dbReference type="EMBL" id="JAAGVY010000002">
    <property type="protein sequence ID" value="NEN22312.1"/>
    <property type="molecule type" value="Genomic_DNA"/>
</dbReference>
<keyword evidence="1 7" id="KW-0547">Nucleotide-binding</keyword>
<proteinExistence type="inferred from homology"/>
<evidence type="ECO:0000256" key="2">
    <source>
        <dbReference type="ARBA" id="ARBA00022801"/>
    </source>
</evidence>
<name>A0A7K3WN68_9FLAO</name>
<dbReference type="Pfam" id="PF00271">
    <property type="entry name" value="Helicase_C"/>
    <property type="match status" value="1"/>
</dbReference>
<accession>A0A7K3WN68</accession>
<dbReference type="CDD" id="cd00268">
    <property type="entry name" value="DEADc"/>
    <property type="match status" value="1"/>
</dbReference>
<dbReference type="SUPFAM" id="SSF52540">
    <property type="entry name" value="P-loop containing nucleoside triphosphate hydrolases"/>
    <property type="match status" value="1"/>
</dbReference>
<evidence type="ECO:0000313" key="12">
    <source>
        <dbReference type="Proteomes" id="UP000486602"/>
    </source>
</evidence>
<dbReference type="InterPro" id="IPR000629">
    <property type="entry name" value="RNA-helicase_DEAD-box_CS"/>
</dbReference>
<dbReference type="InterPro" id="IPR027417">
    <property type="entry name" value="P-loop_NTPase"/>
</dbReference>
<dbReference type="RefSeq" id="WP_163283023.1">
    <property type="nucleotide sequence ID" value="NZ_JAAGVY010000002.1"/>
</dbReference>